<evidence type="ECO:0000313" key="1">
    <source>
        <dbReference type="EMBL" id="KOF82234.1"/>
    </source>
</evidence>
<organism evidence="1">
    <name type="scientific">Octopus bimaculoides</name>
    <name type="common">California two-spotted octopus</name>
    <dbReference type="NCBI Taxonomy" id="37653"/>
    <lineage>
        <taxon>Eukaryota</taxon>
        <taxon>Metazoa</taxon>
        <taxon>Spiralia</taxon>
        <taxon>Lophotrochozoa</taxon>
        <taxon>Mollusca</taxon>
        <taxon>Cephalopoda</taxon>
        <taxon>Coleoidea</taxon>
        <taxon>Octopodiformes</taxon>
        <taxon>Octopoda</taxon>
        <taxon>Incirrata</taxon>
        <taxon>Octopodidae</taxon>
        <taxon>Octopus</taxon>
    </lineage>
</organism>
<accession>A0A0L8GZI6</accession>
<reference evidence="1" key="1">
    <citation type="submission" date="2015-07" db="EMBL/GenBank/DDBJ databases">
        <title>MeaNS - Measles Nucleotide Surveillance Program.</title>
        <authorList>
            <person name="Tran T."/>
            <person name="Druce J."/>
        </authorList>
    </citation>
    <scope>NUCLEOTIDE SEQUENCE</scope>
    <source>
        <strain evidence="1">UCB-OBI-ISO-001</strain>
        <tissue evidence="1">Gonad</tissue>
    </source>
</reference>
<sequence>MFAHLSFESLIPFLYSSILIGQKFPLKTLSLKAILSNFQFTTILNLAYLF</sequence>
<name>A0A0L8GZI6_OCTBM</name>
<gene>
    <name evidence="1" type="ORF">OCBIM_22025521mg</name>
</gene>
<proteinExistence type="predicted"/>
<dbReference type="EMBL" id="KQ419831">
    <property type="protein sequence ID" value="KOF82234.1"/>
    <property type="molecule type" value="Genomic_DNA"/>
</dbReference>
<protein>
    <submittedName>
        <fullName evidence="1">Uncharacterized protein</fullName>
    </submittedName>
</protein>
<dbReference type="AlphaFoldDB" id="A0A0L8GZI6"/>